<evidence type="ECO:0000256" key="1">
    <source>
        <dbReference type="SAM" id="Coils"/>
    </source>
</evidence>
<comment type="caution">
    <text evidence="2">The sequence shown here is derived from an EMBL/GenBank/DDBJ whole genome shotgun (WGS) entry which is preliminary data.</text>
</comment>
<accession>A0AAW2YZZ4</accession>
<feature type="coiled-coil region" evidence="1">
    <location>
        <begin position="6"/>
        <end position="33"/>
    </location>
</feature>
<evidence type="ECO:0000313" key="3">
    <source>
        <dbReference type="Proteomes" id="UP001431209"/>
    </source>
</evidence>
<protein>
    <submittedName>
        <fullName evidence="2">Uncharacterized protein</fullName>
    </submittedName>
</protein>
<keyword evidence="3" id="KW-1185">Reference proteome</keyword>
<dbReference type="EMBL" id="JAOPGA020000927">
    <property type="protein sequence ID" value="KAL0483092.1"/>
    <property type="molecule type" value="Genomic_DNA"/>
</dbReference>
<organism evidence="2 3">
    <name type="scientific">Acrasis kona</name>
    <dbReference type="NCBI Taxonomy" id="1008807"/>
    <lineage>
        <taxon>Eukaryota</taxon>
        <taxon>Discoba</taxon>
        <taxon>Heterolobosea</taxon>
        <taxon>Tetramitia</taxon>
        <taxon>Eutetramitia</taxon>
        <taxon>Acrasidae</taxon>
        <taxon>Acrasis</taxon>
    </lineage>
</organism>
<evidence type="ECO:0000313" key="2">
    <source>
        <dbReference type="EMBL" id="KAL0483092.1"/>
    </source>
</evidence>
<reference evidence="2 3" key="1">
    <citation type="submission" date="2024-03" db="EMBL/GenBank/DDBJ databases">
        <title>The Acrasis kona genome and developmental transcriptomes reveal deep origins of eukaryotic multicellular pathways.</title>
        <authorList>
            <person name="Sheikh S."/>
            <person name="Fu C.-J."/>
            <person name="Brown M.W."/>
            <person name="Baldauf S.L."/>
        </authorList>
    </citation>
    <scope>NUCLEOTIDE SEQUENCE [LARGE SCALE GENOMIC DNA]</scope>
    <source>
        <strain evidence="2 3">ATCC MYA-3509</strain>
    </source>
</reference>
<sequence length="197" mass="22697">MSESNNKKLEGDVVRLRMENKKLFTENKKLKSDKNQLTNFRKRILAANNDFQESNANKRKRVTKTVIQIGDISDEVTIKLEEKGFHVLFDVEEVNKDTIVIFDFEEVDYDICRARQLGCRIYAYKENITDGFGEPLPNVLEEPKFGIGNSLSEAFRNPIFDCNLGSEQVKYGGKTLTNKDFLGVYIPNVKEYKVPKD</sequence>
<name>A0AAW2YZZ4_9EUKA</name>
<keyword evidence="1" id="KW-0175">Coiled coil</keyword>
<dbReference type="Proteomes" id="UP001431209">
    <property type="component" value="Unassembled WGS sequence"/>
</dbReference>
<dbReference type="AlphaFoldDB" id="A0AAW2YZZ4"/>
<proteinExistence type="predicted"/>
<gene>
    <name evidence="2" type="ORF">AKO1_014992</name>
</gene>